<feature type="region of interest" description="Disordered" evidence="1">
    <location>
        <begin position="89"/>
        <end position="149"/>
    </location>
</feature>
<comment type="caution">
    <text evidence="3">The sequence shown here is derived from an EMBL/GenBank/DDBJ whole genome shotgun (WGS) entry which is preliminary data.</text>
</comment>
<evidence type="ECO:0000313" key="4">
    <source>
        <dbReference type="Proteomes" id="UP001472677"/>
    </source>
</evidence>
<protein>
    <submittedName>
        <fullName evidence="3">Uncharacterized protein</fullName>
    </submittedName>
</protein>
<reference evidence="3 4" key="1">
    <citation type="journal article" date="2024" name="G3 (Bethesda)">
        <title>Genome assembly of Hibiscus sabdariffa L. provides insights into metabolisms of medicinal natural products.</title>
        <authorList>
            <person name="Kim T."/>
        </authorList>
    </citation>
    <scope>NUCLEOTIDE SEQUENCE [LARGE SCALE GENOMIC DNA]</scope>
    <source>
        <strain evidence="3">TK-2024</strain>
        <tissue evidence="3">Old leaves</tissue>
    </source>
</reference>
<evidence type="ECO:0000256" key="2">
    <source>
        <dbReference type="SAM" id="Phobius"/>
    </source>
</evidence>
<accession>A0ABR2E382</accession>
<evidence type="ECO:0000256" key="1">
    <source>
        <dbReference type="SAM" id="MobiDB-lite"/>
    </source>
</evidence>
<organism evidence="3 4">
    <name type="scientific">Hibiscus sabdariffa</name>
    <name type="common">roselle</name>
    <dbReference type="NCBI Taxonomy" id="183260"/>
    <lineage>
        <taxon>Eukaryota</taxon>
        <taxon>Viridiplantae</taxon>
        <taxon>Streptophyta</taxon>
        <taxon>Embryophyta</taxon>
        <taxon>Tracheophyta</taxon>
        <taxon>Spermatophyta</taxon>
        <taxon>Magnoliopsida</taxon>
        <taxon>eudicotyledons</taxon>
        <taxon>Gunneridae</taxon>
        <taxon>Pentapetalae</taxon>
        <taxon>rosids</taxon>
        <taxon>malvids</taxon>
        <taxon>Malvales</taxon>
        <taxon>Malvaceae</taxon>
        <taxon>Malvoideae</taxon>
        <taxon>Hibiscus</taxon>
    </lineage>
</organism>
<sequence>MVYFRLVPGAGAGVDVTFWSVVITGGSRTGVIKLKEIDDADARRDWCVVLGLAVAFGDGLVAAWVMRKLRGGRCQRGFVGKMKNELGKVDASSVKSRSGIPEKRAQDASSVKSRSGIPEKRAQDASSVKSRSGIPEKRAQDAGSVKSRS</sequence>
<name>A0ABR2E382_9ROSI</name>
<keyword evidence="4" id="KW-1185">Reference proteome</keyword>
<gene>
    <name evidence="3" type="ORF">V6N12_040275</name>
</gene>
<feature type="transmembrane region" description="Helical" evidence="2">
    <location>
        <begin position="48"/>
        <end position="66"/>
    </location>
</feature>
<keyword evidence="2" id="KW-1133">Transmembrane helix</keyword>
<keyword evidence="2" id="KW-0472">Membrane</keyword>
<dbReference type="Proteomes" id="UP001472677">
    <property type="component" value="Unassembled WGS sequence"/>
</dbReference>
<keyword evidence="2" id="KW-0812">Transmembrane</keyword>
<evidence type="ECO:0000313" key="3">
    <source>
        <dbReference type="EMBL" id="KAK8551644.1"/>
    </source>
</evidence>
<dbReference type="EMBL" id="JBBPBM010000020">
    <property type="protein sequence ID" value="KAK8551644.1"/>
    <property type="molecule type" value="Genomic_DNA"/>
</dbReference>
<proteinExistence type="predicted"/>